<proteinExistence type="inferred from homology"/>
<name>A0A238L6X0_9RHOB</name>
<evidence type="ECO:0000256" key="5">
    <source>
        <dbReference type="ARBA" id="ARBA00023125"/>
    </source>
</evidence>
<evidence type="ECO:0000256" key="3">
    <source>
        <dbReference type="ARBA" id="ARBA00022833"/>
    </source>
</evidence>
<sequence length="160" mass="17446">MDPIGFQTHDHAHCIENSLGVADQTCRENGLQLTAVRRRVLEILLQKHCAMGAYEVLDQLRSEGMGSQPPVAYRALDFLVSHGFAHRIERLNAFVACAHPGQQHAPCFLICTSCSAVVEAPGRPAAEALGISARELGFEIERVAIEAEGKCPRCQEKVNA</sequence>
<dbReference type="GO" id="GO:0005829">
    <property type="term" value="C:cytosol"/>
    <property type="evidence" value="ECO:0007669"/>
    <property type="project" value="TreeGrafter"/>
</dbReference>
<comment type="cofactor">
    <cofactor evidence="7">
        <name>Zn(2+)</name>
        <dbReference type="ChEBI" id="CHEBI:29105"/>
    </cofactor>
    <text evidence="7">Binds 1 zinc ion per subunit.</text>
</comment>
<keyword evidence="9" id="KW-1185">Reference proteome</keyword>
<dbReference type="Gene3D" id="3.30.1490.190">
    <property type="match status" value="1"/>
</dbReference>
<evidence type="ECO:0000256" key="2">
    <source>
        <dbReference type="ARBA" id="ARBA00022491"/>
    </source>
</evidence>
<dbReference type="GO" id="GO:0003700">
    <property type="term" value="F:DNA-binding transcription factor activity"/>
    <property type="evidence" value="ECO:0007669"/>
    <property type="project" value="InterPro"/>
</dbReference>
<dbReference type="GO" id="GO:0000976">
    <property type="term" value="F:transcription cis-regulatory region binding"/>
    <property type="evidence" value="ECO:0007669"/>
    <property type="project" value="TreeGrafter"/>
</dbReference>
<gene>
    <name evidence="8" type="primary">zur_2</name>
    <name evidence="8" type="ORF">PEV8663_04496</name>
</gene>
<keyword evidence="2" id="KW-0678">Repressor</keyword>
<dbReference type="InterPro" id="IPR043135">
    <property type="entry name" value="Fur_C"/>
</dbReference>
<dbReference type="SUPFAM" id="SSF46785">
    <property type="entry name" value="Winged helix' DNA-binding domain"/>
    <property type="match status" value="1"/>
</dbReference>
<feature type="binding site" evidence="7">
    <location>
        <position position="111"/>
    </location>
    <ligand>
        <name>Zn(2+)</name>
        <dbReference type="ChEBI" id="CHEBI:29105"/>
    </ligand>
</feature>
<evidence type="ECO:0000313" key="8">
    <source>
        <dbReference type="EMBL" id="SMX50122.1"/>
    </source>
</evidence>
<dbReference type="Pfam" id="PF01475">
    <property type="entry name" value="FUR"/>
    <property type="match status" value="1"/>
</dbReference>
<dbReference type="InterPro" id="IPR002481">
    <property type="entry name" value="FUR"/>
</dbReference>
<evidence type="ECO:0000256" key="7">
    <source>
        <dbReference type="PIRSR" id="PIRSR602481-1"/>
    </source>
</evidence>
<dbReference type="AlphaFoldDB" id="A0A238L6X0"/>
<reference evidence="8 9" key="1">
    <citation type="submission" date="2017-05" db="EMBL/GenBank/DDBJ databases">
        <authorList>
            <person name="Song R."/>
            <person name="Chenine A.L."/>
            <person name="Ruprecht R.M."/>
        </authorList>
    </citation>
    <scope>NUCLEOTIDE SEQUENCE [LARGE SCALE GENOMIC DNA]</scope>
    <source>
        <strain evidence="8 9">CECT 8663</strain>
    </source>
</reference>
<evidence type="ECO:0000256" key="1">
    <source>
        <dbReference type="ARBA" id="ARBA00007957"/>
    </source>
</evidence>
<dbReference type="Gene3D" id="1.10.10.10">
    <property type="entry name" value="Winged helix-like DNA-binding domain superfamily/Winged helix DNA-binding domain"/>
    <property type="match status" value="1"/>
</dbReference>
<protein>
    <submittedName>
        <fullName evidence="8">Zinc uptake regulation protein</fullName>
    </submittedName>
</protein>
<dbReference type="RefSeq" id="WP_097806903.1">
    <property type="nucleotide sequence ID" value="NZ_FXYH01000027.1"/>
</dbReference>
<keyword evidence="5" id="KW-0238">DNA-binding</keyword>
<evidence type="ECO:0000256" key="4">
    <source>
        <dbReference type="ARBA" id="ARBA00023015"/>
    </source>
</evidence>
<dbReference type="GO" id="GO:0008270">
    <property type="term" value="F:zinc ion binding"/>
    <property type="evidence" value="ECO:0007669"/>
    <property type="project" value="TreeGrafter"/>
</dbReference>
<accession>A0A238L6X0</accession>
<keyword evidence="3 7" id="KW-0862">Zinc</keyword>
<organism evidence="8 9">
    <name type="scientific">Pelagimonas varians</name>
    <dbReference type="NCBI Taxonomy" id="696760"/>
    <lineage>
        <taxon>Bacteria</taxon>
        <taxon>Pseudomonadati</taxon>
        <taxon>Pseudomonadota</taxon>
        <taxon>Alphaproteobacteria</taxon>
        <taxon>Rhodobacterales</taxon>
        <taxon>Roseobacteraceae</taxon>
        <taxon>Pelagimonas</taxon>
    </lineage>
</organism>
<dbReference type="GO" id="GO:0045892">
    <property type="term" value="P:negative regulation of DNA-templated transcription"/>
    <property type="evidence" value="ECO:0007669"/>
    <property type="project" value="TreeGrafter"/>
</dbReference>
<dbReference type="GO" id="GO:1900376">
    <property type="term" value="P:regulation of secondary metabolite biosynthetic process"/>
    <property type="evidence" value="ECO:0007669"/>
    <property type="project" value="TreeGrafter"/>
</dbReference>
<dbReference type="EMBL" id="FXYH01000027">
    <property type="protein sequence ID" value="SMX50122.1"/>
    <property type="molecule type" value="Genomic_DNA"/>
</dbReference>
<feature type="binding site" evidence="7">
    <location>
        <position position="114"/>
    </location>
    <ligand>
        <name>Zn(2+)</name>
        <dbReference type="ChEBI" id="CHEBI:29105"/>
    </ligand>
</feature>
<dbReference type="PANTHER" id="PTHR33202">
    <property type="entry name" value="ZINC UPTAKE REGULATION PROTEIN"/>
    <property type="match status" value="1"/>
</dbReference>
<dbReference type="PANTHER" id="PTHR33202:SF6">
    <property type="entry name" value="ZINC UPTAKE REGULATION PROTEIN"/>
    <property type="match status" value="1"/>
</dbReference>
<dbReference type="InterPro" id="IPR036388">
    <property type="entry name" value="WH-like_DNA-bd_sf"/>
</dbReference>
<evidence type="ECO:0000256" key="6">
    <source>
        <dbReference type="ARBA" id="ARBA00023163"/>
    </source>
</evidence>
<feature type="binding site" evidence="7">
    <location>
        <position position="154"/>
    </location>
    <ligand>
        <name>Zn(2+)</name>
        <dbReference type="ChEBI" id="CHEBI:29105"/>
    </ligand>
</feature>
<dbReference type="InterPro" id="IPR036390">
    <property type="entry name" value="WH_DNA-bd_sf"/>
</dbReference>
<keyword evidence="6" id="KW-0804">Transcription</keyword>
<keyword evidence="7" id="KW-0479">Metal-binding</keyword>
<comment type="similarity">
    <text evidence="1">Belongs to the Fur family.</text>
</comment>
<feature type="binding site" evidence="7">
    <location>
        <position position="151"/>
    </location>
    <ligand>
        <name>Zn(2+)</name>
        <dbReference type="ChEBI" id="CHEBI:29105"/>
    </ligand>
</feature>
<dbReference type="OrthoDB" id="9801127at2"/>
<evidence type="ECO:0000313" key="9">
    <source>
        <dbReference type="Proteomes" id="UP000220836"/>
    </source>
</evidence>
<dbReference type="Proteomes" id="UP000220836">
    <property type="component" value="Unassembled WGS sequence"/>
</dbReference>
<keyword evidence="4" id="KW-0805">Transcription regulation</keyword>